<protein>
    <submittedName>
        <fullName evidence="2">Uncharacterized protein</fullName>
    </submittedName>
</protein>
<feature type="compositionally biased region" description="Low complexity" evidence="1">
    <location>
        <begin position="29"/>
        <end position="38"/>
    </location>
</feature>
<dbReference type="AlphaFoldDB" id="U1PYU8"/>
<evidence type="ECO:0000313" key="3">
    <source>
        <dbReference type="Proteomes" id="UP000016498"/>
    </source>
</evidence>
<accession>U1PYU8</accession>
<sequence>MPVGTDEVGSTLADEAALEPVFLPEEQAARTGTAAARPAKARMLRRR</sequence>
<dbReference type="Proteomes" id="UP000016498">
    <property type="component" value="Unassembled WGS sequence"/>
</dbReference>
<dbReference type="HOGENOM" id="CLU_213014_0_0_11"/>
<gene>
    <name evidence="2" type="ORF">HMPREF1549_00923</name>
</gene>
<proteinExistence type="predicted"/>
<evidence type="ECO:0000256" key="1">
    <source>
        <dbReference type="SAM" id="MobiDB-lite"/>
    </source>
</evidence>
<name>U1PYU8_9ACTO</name>
<organism evidence="2 3">
    <name type="scientific">Actinomyces johnsonii F0510</name>
    <dbReference type="NCBI Taxonomy" id="1227262"/>
    <lineage>
        <taxon>Bacteria</taxon>
        <taxon>Bacillati</taxon>
        <taxon>Actinomycetota</taxon>
        <taxon>Actinomycetes</taxon>
        <taxon>Actinomycetales</taxon>
        <taxon>Actinomycetaceae</taxon>
        <taxon>Actinomyces</taxon>
    </lineage>
</organism>
<feature type="region of interest" description="Disordered" evidence="1">
    <location>
        <begin position="28"/>
        <end position="47"/>
    </location>
</feature>
<reference evidence="2 3" key="1">
    <citation type="submission" date="2013-06" db="EMBL/GenBank/DDBJ databases">
        <authorList>
            <person name="Weinstock G."/>
            <person name="Sodergren E."/>
            <person name="Lobos E.A."/>
            <person name="Fulton L."/>
            <person name="Fulton R."/>
            <person name="Courtney L."/>
            <person name="Fronick C."/>
            <person name="O'Laughlin M."/>
            <person name="Godfrey J."/>
            <person name="Wilson R.M."/>
            <person name="Miner T."/>
            <person name="Farmer C."/>
            <person name="Delehaunty K."/>
            <person name="Cordes M."/>
            <person name="Minx P."/>
            <person name="Tomlinson C."/>
            <person name="Chen J."/>
            <person name="Wollam A."/>
            <person name="Pepin K.H."/>
            <person name="Bhonagiri V."/>
            <person name="Zhang X."/>
            <person name="Warren W."/>
            <person name="Mitreva M."/>
            <person name="Mardis E.R."/>
            <person name="Wilson R.K."/>
        </authorList>
    </citation>
    <scope>NUCLEOTIDE SEQUENCE [LARGE SCALE GENOMIC DNA]</scope>
    <source>
        <strain evidence="2 3">F0510</strain>
    </source>
</reference>
<dbReference type="EMBL" id="AWSD01000089">
    <property type="protein sequence ID" value="ERH20965.1"/>
    <property type="molecule type" value="Genomic_DNA"/>
</dbReference>
<comment type="caution">
    <text evidence="2">The sequence shown here is derived from an EMBL/GenBank/DDBJ whole genome shotgun (WGS) entry which is preliminary data.</text>
</comment>
<evidence type="ECO:0000313" key="2">
    <source>
        <dbReference type="EMBL" id="ERH20965.1"/>
    </source>
</evidence>